<name>A0A3S5CTG9_9PLAT</name>
<dbReference type="EMBL" id="CAAALY010250024">
    <property type="protein sequence ID" value="VEL35515.1"/>
    <property type="molecule type" value="Genomic_DNA"/>
</dbReference>
<gene>
    <name evidence="1" type="ORF">PXEA_LOCUS28955</name>
</gene>
<dbReference type="Proteomes" id="UP000784294">
    <property type="component" value="Unassembled WGS sequence"/>
</dbReference>
<comment type="caution">
    <text evidence="1">The sequence shown here is derived from an EMBL/GenBank/DDBJ whole genome shotgun (WGS) entry which is preliminary data.</text>
</comment>
<dbReference type="AlphaFoldDB" id="A0A3S5CTG9"/>
<keyword evidence="2" id="KW-1185">Reference proteome</keyword>
<accession>A0A3S5CTG9</accession>
<sequence length="274" mass="29466">MQGALSLCRSVWAHYAAAIPECRFQTRVCLASVRRTAEAFPPGRPEMQMRPRPRALRQSKIDRLNCALFIGQNWNAARQPLRQPDGLLGCPTAEALTKPSSQLPGRPLQASPRSALSDLPGPLSLWPRLASWLQRQLLGCVSQTGGRPKCLVRADLQTGSAGAQSLNPNVTFDNVSVVAPAILCMQNNTRFARLCQSMDGLINPIIWLSLQPQPTLLGAAVLGATPLLTAHRRTQNSDRMVGTTLSVCIGAGLADGSGHVRLGKAKSNPTDTPQ</sequence>
<evidence type="ECO:0000313" key="2">
    <source>
        <dbReference type="Proteomes" id="UP000784294"/>
    </source>
</evidence>
<organism evidence="1 2">
    <name type="scientific">Protopolystoma xenopodis</name>
    <dbReference type="NCBI Taxonomy" id="117903"/>
    <lineage>
        <taxon>Eukaryota</taxon>
        <taxon>Metazoa</taxon>
        <taxon>Spiralia</taxon>
        <taxon>Lophotrochozoa</taxon>
        <taxon>Platyhelminthes</taxon>
        <taxon>Monogenea</taxon>
        <taxon>Polyopisthocotylea</taxon>
        <taxon>Polystomatidea</taxon>
        <taxon>Polystomatidae</taxon>
        <taxon>Protopolystoma</taxon>
    </lineage>
</organism>
<proteinExistence type="predicted"/>
<reference evidence="1" key="1">
    <citation type="submission" date="2018-11" db="EMBL/GenBank/DDBJ databases">
        <authorList>
            <consortium name="Pathogen Informatics"/>
        </authorList>
    </citation>
    <scope>NUCLEOTIDE SEQUENCE</scope>
</reference>
<protein>
    <submittedName>
        <fullName evidence="1">Uncharacterized protein</fullName>
    </submittedName>
</protein>
<evidence type="ECO:0000313" key="1">
    <source>
        <dbReference type="EMBL" id="VEL35515.1"/>
    </source>
</evidence>